<protein>
    <submittedName>
        <fullName evidence="6">MarR family transcriptional regulator</fullName>
    </submittedName>
</protein>
<dbReference type="PANTHER" id="PTHR33164">
    <property type="entry name" value="TRANSCRIPTIONAL REGULATOR, MARR FAMILY"/>
    <property type="match status" value="1"/>
</dbReference>
<dbReference type="Proteomes" id="UP000501058">
    <property type="component" value="Chromosome"/>
</dbReference>
<proteinExistence type="predicted"/>
<dbReference type="EMBL" id="CP049865">
    <property type="protein sequence ID" value="QIK72830.1"/>
    <property type="molecule type" value="Genomic_DNA"/>
</dbReference>
<feature type="region of interest" description="Disordered" evidence="4">
    <location>
        <begin position="217"/>
        <end position="259"/>
    </location>
</feature>
<organism evidence="6 7">
    <name type="scientific">Propioniciclava coleopterorum</name>
    <dbReference type="NCBI Taxonomy" id="2714937"/>
    <lineage>
        <taxon>Bacteria</taxon>
        <taxon>Bacillati</taxon>
        <taxon>Actinomycetota</taxon>
        <taxon>Actinomycetes</taxon>
        <taxon>Propionibacteriales</taxon>
        <taxon>Propionibacteriaceae</taxon>
        <taxon>Propioniciclava</taxon>
    </lineage>
</organism>
<dbReference type="InterPro" id="IPR036390">
    <property type="entry name" value="WH_DNA-bd_sf"/>
</dbReference>
<dbReference type="GO" id="GO:0006950">
    <property type="term" value="P:response to stress"/>
    <property type="evidence" value="ECO:0007669"/>
    <property type="project" value="TreeGrafter"/>
</dbReference>
<reference evidence="6 7" key="1">
    <citation type="submission" date="2020-03" db="EMBL/GenBank/DDBJ databases">
        <title>Propioniciclava sp. nov., isolated from Hydrophilus acuminatus.</title>
        <authorList>
            <person name="Hyun D.-W."/>
            <person name="Bae J.-W."/>
        </authorList>
    </citation>
    <scope>NUCLEOTIDE SEQUENCE [LARGE SCALE GENOMIC DNA]</scope>
    <source>
        <strain evidence="6 7">HDW11</strain>
    </source>
</reference>
<dbReference type="RefSeq" id="WP_166233904.1">
    <property type="nucleotide sequence ID" value="NZ_CP049865.1"/>
</dbReference>
<feature type="region of interest" description="Disordered" evidence="4">
    <location>
        <begin position="121"/>
        <end position="202"/>
    </location>
</feature>
<dbReference type="SMART" id="SM00347">
    <property type="entry name" value="HTH_MARR"/>
    <property type="match status" value="1"/>
</dbReference>
<dbReference type="GO" id="GO:0003700">
    <property type="term" value="F:DNA-binding transcription factor activity"/>
    <property type="evidence" value="ECO:0007669"/>
    <property type="project" value="InterPro"/>
</dbReference>
<name>A0A6G7Y7S0_9ACTN</name>
<feature type="compositionally biased region" description="Basic and acidic residues" evidence="4">
    <location>
        <begin position="182"/>
        <end position="192"/>
    </location>
</feature>
<feature type="domain" description="HTH marR-type" evidence="5">
    <location>
        <begin position="11"/>
        <end position="150"/>
    </location>
</feature>
<dbReference type="Pfam" id="PF01047">
    <property type="entry name" value="MarR"/>
    <property type="match status" value="1"/>
</dbReference>
<dbReference type="PANTHER" id="PTHR33164:SF43">
    <property type="entry name" value="HTH-TYPE TRANSCRIPTIONAL REPRESSOR YETL"/>
    <property type="match status" value="1"/>
</dbReference>
<evidence type="ECO:0000256" key="1">
    <source>
        <dbReference type="ARBA" id="ARBA00023015"/>
    </source>
</evidence>
<evidence type="ECO:0000256" key="3">
    <source>
        <dbReference type="ARBA" id="ARBA00023163"/>
    </source>
</evidence>
<dbReference type="PRINTS" id="PR00598">
    <property type="entry name" value="HTHMARR"/>
</dbReference>
<dbReference type="InterPro" id="IPR039422">
    <property type="entry name" value="MarR/SlyA-like"/>
</dbReference>
<evidence type="ECO:0000256" key="2">
    <source>
        <dbReference type="ARBA" id="ARBA00023125"/>
    </source>
</evidence>
<keyword evidence="7" id="KW-1185">Reference proteome</keyword>
<dbReference type="SUPFAM" id="SSF46785">
    <property type="entry name" value="Winged helix' DNA-binding domain"/>
    <property type="match status" value="1"/>
</dbReference>
<keyword evidence="1" id="KW-0805">Transcription regulation</keyword>
<keyword evidence="2" id="KW-0238">DNA-binding</keyword>
<dbReference type="Gene3D" id="1.10.10.10">
    <property type="entry name" value="Winged helix-like DNA-binding domain superfamily/Winged helix DNA-binding domain"/>
    <property type="match status" value="1"/>
</dbReference>
<dbReference type="PROSITE" id="PS50995">
    <property type="entry name" value="HTH_MARR_2"/>
    <property type="match status" value="1"/>
</dbReference>
<dbReference type="InterPro" id="IPR036388">
    <property type="entry name" value="WH-like_DNA-bd_sf"/>
</dbReference>
<dbReference type="KEGG" id="prv:G7070_11790"/>
<gene>
    <name evidence="6" type="ORF">G7070_11790</name>
</gene>
<accession>A0A6G7Y7S0</accession>
<dbReference type="GO" id="GO:0003677">
    <property type="term" value="F:DNA binding"/>
    <property type="evidence" value="ECO:0007669"/>
    <property type="project" value="UniProtKB-KW"/>
</dbReference>
<dbReference type="PROSITE" id="PS01117">
    <property type="entry name" value="HTH_MARR_1"/>
    <property type="match status" value="1"/>
</dbReference>
<dbReference type="InterPro" id="IPR000835">
    <property type="entry name" value="HTH_MarR-typ"/>
</dbReference>
<dbReference type="InterPro" id="IPR023187">
    <property type="entry name" value="Tscrpt_reg_MarR-type_CS"/>
</dbReference>
<evidence type="ECO:0000313" key="7">
    <source>
        <dbReference type="Proteomes" id="UP000501058"/>
    </source>
</evidence>
<evidence type="ECO:0000256" key="4">
    <source>
        <dbReference type="SAM" id="MobiDB-lite"/>
    </source>
</evidence>
<keyword evidence="3" id="KW-0804">Transcription</keyword>
<feature type="compositionally biased region" description="Pro residues" evidence="4">
    <location>
        <begin position="129"/>
        <end position="142"/>
    </location>
</feature>
<sequence length="259" mass="27504">MSIPETAVSETSELADLILRAARRLRAANADALEGLPLNPHQAHALRAIHRLEPARPSEIAGRLRVARGSATEVIDALVAGGWVARTPDPTDGRATLLSLTASGNDLLTQVAAARERGAQRVLGAMPPRTSPPPTTPWPACRPPSARLPADAPTHAGVPPPSRRDEPPLRPAPRPAARRPRPRQEARARDRTPPFPTSRPHLRRDARVCAETPALAPVAPAGTRATAANGGDFTGEPRRSIGRGNRAPAFLTSRTPLLD</sequence>
<evidence type="ECO:0000259" key="5">
    <source>
        <dbReference type="PROSITE" id="PS50995"/>
    </source>
</evidence>
<dbReference type="AlphaFoldDB" id="A0A6G7Y7S0"/>
<evidence type="ECO:0000313" key="6">
    <source>
        <dbReference type="EMBL" id="QIK72830.1"/>
    </source>
</evidence>